<keyword evidence="6" id="KW-1185">Reference proteome</keyword>
<dbReference type="HOGENOM" id="CLU_010194_1_3_1"/>
<reference evidence="5 6" key="1">
    <citation type="journal article" date="2014" name="Genome Announc.">
        <title>Draft genome sequence of the pathogenic fungus Scedosporium apiospermum.</title>
        <authorList>
            <person name="Vandeputte P."/>
            <person name="Ghamrawi S."/>
            <person name="Rechenmann M."/>
            <person name="Iltis A."/>
            <person name="Giraud S."/>
            <person name="Fleury M."/>
            <person name="Thornton C."/>
            <person name="Delhaes L."/>
            <person name="Meyer W."/>
            <person name="Papon N."/>
            <person name="Bouchara J.P."/>
        </authorList>
    </citation>
    <scope>NUCLEOTIDE SEQUENCE [LARGE SCALE GENOMIC DNA]</scope>
    <source>
        <strain evidence="5 6">IHEM 14462</strain>
    </source>
</reference>
<evidence type="ECO:0000256" key="3">
    <source>
        <dbReference type="ARBA" id="ARBA00023002"/>
    </source>
</evidence>
<protein>
    <submittedName>
        <fullName evidence="5">Putative oxidoreductase</fullName>
    </submittedName>
</protein>
<dbReference type="FunFam" id="3.40.50.720:FF:000374">
    <property type="entry name" value="3-oxoacyl-(Acyl-carrier-protein) reductase"/>
    <property type="match status" value="1"/>
</dbReference>
<sequence length="255" mass="26310">MSLTGKVAIVTGAARGIGAGIALRLAQEGARVAITYATPSSGPKAVALVSRISELGSSAIAILADLANATAPGEIVGKTLSGFGVDHIDILVNNAGVADVHPVEEVTRDMYDHVFDINTRPVFFMTQAVLPNISKGGRIIHVSSTNARTGMPGTAVYAASKVAVEAFTRVMAAEFGPKYGVTVTAVNPGPVATDMYLSAPDSLRDAMHEMVKNVPAGGRMGTPEDIADIVAFLASEKSRWVSGNVVTANGGMVMM</sequence>
<dbReference type="RefSeq" id="XP_016643842.1">
    <property type="nucleotide sequence ID" value="XM_016786499.1"/>
</dbReference>
<dbReference type="OMA" id="WVNSQVL"/>
<proteinExistence type="inferred from homology"/>
<dbReference type="InterPro" id="IPR057326">
    <property type="entry name" value="KR_dom"/>
</dbReference>
<dbReference type="PROSITE" id="PS00061">
    <property type="entry name" value="ADH_SHORT"/>
    <property type="match status" value="1"/>
</dbReference>
<name>A0A084G9N1_PSEDA</name>
<evidence type="ECO:0000256" key="2">
    <source>
        <dbReference type="ARBA" id="ARBA00022857"/>
    </source>
</evidence>
<gene>
    <name evidence="5" type="ORF">SAPIO_CDS3777</name>
</gene>
<evidence type="ECO:0000256" key="1">
    <source>
        <dbReference type="ARBA" id="ARBA00006484"/>
    </source>
</evidence>
<keyword evidence="2" id="KW-0521">NADP</keyword>
<dbReference type="InterPro" id="IPR036291">
    <property type="entry name" value="NAD(P)-bd_dom_sf"/>
</dbReference>
<dbReference type="AlphaFoldDB" id="A0A084G9N1"/>
<dbReference type="PANTHER" id="PTHR48107">
    <property type="entry name" value="NADPH-DEPENDENT ALDEHYDE REDUCTASE-LIKE PROTEIN, CHLOROPLASTIC-RELATED"/>
    <property type="match status" value="1"/>
</dbReference>
<dbReference type="Proteomes" id="UP000028545">
    <property type="component" value="Unassembled WGS sequence"/>
</dbReference>
<feature type="domain" description="Ketoreductase" evidence="4">
    <location>
        <begin position="6"/>
        <end position="194"/>
    </location>
</feature>
<dbReference type="InterPro" id="IPR020904">
    <property type="entry name" value="Sc_DH/Rdtase_CS"/>
</dbReference>
<dbReference type="GeneID" id="27722849"/>
<evidence type="ECO:0000313" key="5">
    <source>
        <dbReference type="EMBL" id="KEZ44043.1"/>
    </source>
</evidence>
<dbReference type="PANTHER" id="PTHR48107:SF7">
    <property type="entry name" value="RE15974P"/>
    <property type="match status" value="1"/>
</dbReference>
<dbReference type="GO" id="GO:0016614">
    <property type="term" value="F:oxidoreductase activity, acting on CH-OH group of donors"/>
    <property type="evidence" value="ECO:0007669"/>
    <property type="project" value="UniProtKB-ARBA"/>
</dbReference>
<comment type="caution">
    <text evidence="5">The sequence shown here is derived from an EMBL/GenBank/DDBJ whole genome shotgun (WGS) entry which is preliminary data.</text>
</comment>
<dbReference type="SMART" id="SM00822">
    <property type="entry name" value="PKS_KR"/>
    <property type="match status" value="1"/>
</dbReference>
<dbReference type="Pfam" id="PF13561">
    <property type="entry name" value="adh_short_C2"/>
    <property type="match status" value="1"/>
</dbReference>
<dbReference type="VEuPathDB" id="FungiDB:SAPIO_CDS3777"/>
<keyword evidence="3" id="KW-0560">Oxidoreductase</keyword>
<organism evidence="5 6">
    <name type="scientific">Pseudallescheria apiosperma</name>
    <name type="common">Scedosporium apiospermum</name>
    <dbReference type="NCBI Taxonomy" id="563466"/>
    <lineage>
        <taxon>Eukaryota</taxon>
        <taxon>Fungi</taxon>
        <taxon>Dikarya</taxon>
        <taxon>Ascomycota</taxon>
        <taxon>Pezizomycotina</taxon>
        <taxon>Sordariomycetes</taxon>
        <taxon>Hypocreomycetidae</taxon>
        <taxon>Microascales</taxon>
        <taxon>Microascaceae</taxon>
        <taxon>Scedosporium</taxon>
    </lineage>
</organism>
<dbReference type="PRINTS" id="PR00080">
    <property type="entry name" value="SDRFAMILY"/>
</dbReference>
<dbReference type="EMBL" id="JOWA01000089">
    <property type="protein sequence ID" value="KEZ44043.1"/>
    <property type="molecule type" value="Genomic_DNA"/>
</dbReference>
<dbReference type="InterPro" id="IPR002347">
    <property type="entry name" value="SDR_fam"/>
</dbReference>
<dbReference type="Gene3D" id="3.40.50.720">
    <property type="entry name" value="NAD(P)-binding Rossmann-like Domain"/>
    <property type="match status" value="1"/>
</dbReference>
<dbReference type="KEGG" id="sapo:SAPIO_CDS3777"/>
<dbReference type="SUPFAM" id="SSF51735">
    <property type="entry name" value="NAD(P)-binding Rossmann-fold domains"/>
    <property type="match status" value="1"/>
</dbReference>
<dbReference type="PRINTS" id="PR00081">
    <property type="entry name" value="GDHRDH"/>
</dbReference>
<evidence type="ECO:0000313" key="6">
    <source>
        <dbReference type="Proteomes" id="UP000028545"/>
    </source>
</evidence>
<accession>A0A084G9N1</accession>
<evidence type="ECO:0000259" key="4">
    <source>
        <dbReference type="SMART" id="SM00822"/>
    </source>
</evidence>
<comment type="similarity">
    <text evidence="1">Belongs to the short-chain dehydrogenases/reductases (SDR) family.</text>
</comment>
<dbReference type="OrthoDB" id="47007at2759"/>